<protein>
    <submittedName>
        <fullName evidence="2">Uncharacterized protein</fullName>
    </submittedName>
</protein>
<comment type="caution">
    <text evidence="2">The sequence shown here is derived from an EMBL/GenBank/DDBJ whole genome shotgun (WGS) entry which is preliminary data.</text>
</comment>
<evidence type="ECO:0000256" key="1">
    <source>
        <dbReference type="SAM" id="MobiDB-lite"/>
    </source>
</evidence>
<evidence type="ECO:0000313" key="3">
    <source>
        <dbReference type="Proteomes" id="UP000620139"/>
    </source>
</evidence>
<proteinExistence type="predicted"/>
<dbReference type="RefSeq" id="WP_198101164.1">
    <property type="nucleotide sequence ID" value="NZ_JAEDAL010000005.1"/>
</dbReference>
<dbReference type="Proteomes" id="UP000620139">
    <property type="component" value="Unassembled WGS sequence"/>
</dbReference>
<feature type="region of interest" description="Disordered" evidence="1">
    <location>
        <begin position="1"/>
        <end position="23"/>
    </location>
</feature>
<reference evidence="2" key="1">
    <citation type="submission" date="2020-12" db="EMBL/GenBank/DDBJ databases">
        <title>The genome sequence of Inhella sp. 4Y17.</title>
        <authorList>
            <person name="Liu Y."/>
        </authorList>
    </citation>
    <scope>NUCLEOTIDE SEQUENCE</scope>
    <source>
        <strain evidence="2">4Y10</strain>
    </source>
</reference>
<accession>A0A931IWQ1</accession>
<dbReference type="AlphaFoldDB" id="A0A931IWQ1"/>
<keyword evidence="3" id="KW-1185">Reference proteome</keyword>
<gene>
    <name evidence="2" type="ORF">I7X43_11940</name>
</gene>
<sequence length="131" mass="14630">MFEPHLVGAPAAPDPGPHPAAHARVARKLNPGSAGTLRWQRRFGPQQLGVRHRLSHNGRTRYTTVELLVAEEPVTPRTDRTVALRVQVHERDLQAALRAAGARWDPAAKLWRTPLRVARLLKLQARIVNES</sequence>
<dbReference type="EMBL" id="JAEDAL010000005">
    <property type="protein sequence ID" value="MBH9553554.1"/>
    <property type="molecule type" value="Genomic_DNA"/>
</dbReference>
<organism evidence="2 3">
    <name type="scientific">Inhella gelatinilytica</name>
    <dbReference type="NCBI Taxonomy" id="2795030"/>
    <lineage>
        <taxon>Bacteria</taxon>
        <taxon>Pseudomonadati</taxon>
        <taxon>Pseudomonadota</taxon>
        <taxon>Betaproteobacteria</taxon>
        <taxon>Burkholderiales</taxon>
        <taxon>Sphaerotilaceae</taxon>
        <taxon>Inhella</taxon>
    </lineage>
</organism>
<evidence type="ECO:0000313" key="2">
    <source>
        <dbReference type="EMBL" id="MBH9553554.1"/>
    </source>
</evidence>
<name>A0A931IWQ1_9BURK</name>